<dbReference type="Proteomes" id="UP001219525">
    <property type="component" value="Unassembled WGS sequence"/>
</dbReference>
<protein>
    <submittedName>
        <fullName evidence="2">Uncharacterized protein</fullName>
    </submittedName>
</protein>
<keyword evidence="3" id="KW-1185">Reference proteome</keyword>
<dbReference type="AlphaFoldDB" id="A0AAD6VF29"/>
<name>A0AAD6VF29_9AGAR</name>
<evidence type="ECO:0000313" key="3">
    <source>
        <dbReference type="Proteomes" id="UP001219525"/>
    </source>
</evidence>
<dbReference type="EMBL" id="JARJCW010000027">
    <property type="protein sequence ID" value="KAJ7210794.1"/>
    <property type="molecule type" value="Genomic_DNA"/>
</dbReference>
<feature type="region of interest" description="Disordered" evidence="1">
    <location>
        <begin position="92"/>
        <end position="128"/>
    </location>
</feature>
<comment type="caution">
    <text evidence="2">The sequence shown here is derived from an EMBL/GenBank/DDBJ whole genome shotgun (WGS) entry which is preliminary data.</text>
</comment>
<reference evidence="2" key="1">
    <citation type="submission" date="2023-03" db="EMBL/GenBank/DDBJ databases">
        <title>Massive genome expansion in bonnet fungi (Mycena s.s.) driven by repeated elements and novel gene families across ecological guilds.</title>
        <authorList>
            <consortium name="Lawrence Berkeley National Laboratory"/>
            <person name="Harder C.B."/>
            <person name="Miyauchi S."/>
            <person name="Viragh M."/>
            <person name="Kuo A."/>
            <person name="Thoen E."/>
            <person name="Andreopoulos B."/>
            <person name="Lu D."/>
            <person name="Skrede I."/>
            <person name="Drula E."/>
            <person name="Henrissat B."/>
            <person name="Morin E."/>
            <person name="Kohler A."/>
            <person name="Barry K."/>
            <person name="LaButti K."/>
            <person name="Morin E."/>
            <person name="Salamov A."/>
            <person name="Lipzen A."/>
            <person name="Mereny Z."/>
            <person name="Hegedus B."/>
            <person name="Baldrian P."/>
            <person name="Stursova M."/>
            <person name="Weitz H."/>
            <person name="Taylor A."/>
            <person name="Grigoriev I.V."/>
            <person name="Nagy L.G."/>
            <person name="Martin F."/>
            <person name="Kauserud H."/>
        </authorList>
    </citation>
    <scope>NUCLEOTIDE SEQUENCE</scope>
    <source>
        <strain evidence="2">9144</strain>
    </source>
</reference>
<gene>
    <name evidence="2" type="ORF">GGX14DRAFT_394420</name>
</gene>
<evidence type="ECO:0000256" key="1">
    <source>
        <dbReference type="SAM" id="MobiDB-lite"/>
    </source>
</evidence>
<sequence length="128" mass="14585">MSALVDHTIHMIKSSGTSGRFVRQPSGCSFGDVRTRQNPPGKWDKIRITGVTYENFRIPSQAICGRPRDPAETFRMNFWTPVTYEIFSIARRKRSRMGSEPSEGPEQSRMHSEYAPMSPKTARRHVGI</sequence>
<evidence type="ECO:0000313" key="2">
    <source>
        <dbReference type="EMBL" id="KAJ7210794.1"/>
    </source>
</evidence>
<accession>A0AAD6VF29</accession>
<proteinExistence type="predicted"/>
<organism evidence="2 3">
    <name type="scientific">Mycena pura</name>
    <dbReference type="NCBI Taxonomy" id="153505"/>
    <lineage>
        <taxon>Eukaryota</taxon>
        <taxon>Fungi</taxon>
        <taxon>Dikarya</taxon>
        <taxon>Basidiomycota</taxon>
        <taxon>Agaricomycotina</taxon>
        <taxon>Agaricomycetes</taxon>
        <taxon>Agaricomycetidae</taxon>
        <taxon>Agaricales</taxon>
        <taxon>Marasmiineae</taxon>
        <taxon>Mycenaceae</taxon>
        <taxon>Mycena</taxon>
    </lineage>
</organism>